<keyword evidence="4" id="KW-1185">Reference proteome</keyword>
<dbReference type="InterPro" id="IPR002397">
    <property type="entry name" value="Cyt_P450_B"/>
</dbReference>
<dbReference type="InterPro" id="IPR001128">
    <property type="entry name" value="Cyt_P450"/>
</dbReference>
<sequence>MNLVPSTDVAAIDLARIDLSDPALFAAGDPHAVWQAMRQREPVRWQAVDSTGFWAVSTFDGAERVLSDHATFSSTGGVMLNMLGRTEPAQGQQFSATDPPEHGHIRGPLQRELAMRAVQQHAAVVREHVRDLLGSLSGSFDFATAISPLPMAFLGPLMGIPARDWPLIARLVAMSVAEHDPDTAVEGGPQATLDRGHRELFAYLLNLSLEHRKRPRGDLVDALLALPISAGGVVANCYSLILGAAASIAHVPTATLGELLRTGQYPTWAARRTSIPSAVEEAIRWTSPAGHFLRTATQDTAINGKAIAAGDAVVLWIGSSNRDERYFPDPHRLDPSRRGQRHLAFGAGAHYCIGAALARLALRIVFEEMFHRFASFELAGDIVHVRSTWLAGIKSLPVVGRPR</sequence>
<comment type="similarity">
    <text evidence="1 2">Belongs to the cytochrome P450 family.</text>
</comment>
<accession>A0A3N9X247</accession>
<proteinExistence type="inferred from homology"/>
<dbReference type="GO" id="GO:0005506">
    <property type="term" value="F:iron ion binding"/>
    <property type="evidence" value="ECO:0007669"/>
    <property type="project" value="InterPro"/>
</dbReference>
<dbReference type="GO" id="GO:0006707">
    <property type="term" value="P:cholesterol catabolic process"/>
    <property type="evidence" value="ECO:0007669"/>
    <property type="project" value="TreeGrafter"/>
</dbReference>
<dbReference type="PRINTS" id="PR00359">
    <property type="entry name" value="BP450"/>
</dbReference>
<dbReference type="OrthoDB" id="4156795at2"/>
<evidence type="ECO:0000256" key="1">
    <source>
        <dbReference type="ARBA" id="ARBA00010617"/>
    </source>
</evidence>
<evidence type="ECO:0000313" key="3">
    <source>
        <dbReference type="EMBL" id="RQX00517.1"/>
    </source>
</evidence>
<dbReference type="GO" id="GO:0008395">
    <property type="term" value="F:steroid hydroxylase activity"/>
    <property type="evidence" value="ECO:0007669"/>
    <property type="project" value="TreeGrafter"/>
</dbReference>
<organism evidence="3 4">
    <name type="scientific">Micromonospora inaquosa</name>
    <dbReference type="NCBI Taxonomy" id="2203716"/>
    <lineage>
        <taxon>Bacteria</taxon>
        <taxon>Bacillati</taxon>
        <taxon>Actinomycetota</taxon>
        <taxon>Actinomycetes</taxon>
        <taxon>Micromonosporales</taxon>
        <taxon>Micromonosporaceae</taxon>
        <taxon>Micromonospora</taxon>
    </lineage>
</organism>
<name>A0A3N9X247_9ACTN</name>
<keyword evidence="2" id="KW-0479">Metal-binding</keyword>
<reference evidence="3 4" key="1">
    <citation type="submission" date="2018-05" db="EMBL/GenBank/DDBJ databases">
        <title>Micromonospora from Atacama Desert.</title>
        <authorList>
            <person name="Carro L."/>
            <person name="Goodfellow M."/>
            <person name="Klenk H.-P."/>
        </authorList>
    </citation>
    <scope>NUCLEOTIDE SEQUENCE [LARGE SCALE GENOMIC DNA]</scope>
    <source>
        <strain evidence="3 4">LB39</strain>
    </source>
</reference>
<dbReference type="RefSeq" id="WP_124774379.1">
    <property type="nucleotide sequence ID" value="NZ_JBEZFR010000002.1"/>
</dbReference>
<dbReference type="AlphaFoldDB" id="A0A3N9X247"/>
<evidence type="ECO:0000256" key="2">
    <source>
        <dbReference type="RuleBase" id="RU000461"/>
    </source>
</evidence>
<keyword evidence="2" id="KW-0560">Oxidoreductase</keyword>
<dbReference type="GO" id="GO:0036199">
    <property type="term" value="F:cholest-4-en-3-one 26-monooxygenase activity"/>
    <property type="evidence" value="ECO:0007669"/>
    <property type="project" value="TreeGrafter"/>
</dbReference>
<gene>
    <name evidence="3" type="ORF">DLJ59_21245</name>
</gene>
<protein>
    <submittedName>
        <fullName evidence="3">Cytochrome P450</fullName>
    </submittedName>
</protein>
<dbReference type="GO" id="GO:0020037">
    <property type="term" value="F:heme binding"/>
    <property type="evidence" value="ECO:0007669"/>
    <property type="project" value="InterPro"/>
</dbReference>
<dbReference type="InterPro" id="IPR036396">
    <property type="entry name" value="Cyt_P450_sf"/>
</dbReference>
<dbReference type="PROSITE" id="PS00086">
    <property type="entry name" value="CYTOCHROME_P450"/>
    <property type="match status" value="1"/>
</dbReference>
<keyword evidence="2" id="KW-0408">Iron</keyword>
<dbReference type="InterPro" id="IPR017972">
    <property type="entry name" value="Cyt_P450_CS"/>
</dbReference>
<dbReference type="EMBL" id="QGSZ01000241">
    <property type="protein sequence ID" value="RQX00517.1"/>
    <property type="molecule type" value="Genomic_DNA"/>
</dbReference>
<keyword evidence="2" id="KW-0503">Monooxygenase</keyword>
<dbReference type="PANTHER" id="PTHR46696">
    <property type="entry name" value="P450, PUTATIVE (EUROFUNG)-RELATED"/>
    <property type="match status" value="1"/>
</dbReference>
<dbReference type="Pfam" id="PF00067">
    <property type="entry name" value="p450"/>
    <property type="match status" value="1"/>
</dbReference>
<dbReference type="SUPFAM" id="SSF48264">
    <property type="entry name" value="Cytochrome P450"/>
    <property type="match status" value="1"/>
</dbReference>
<comment type="caution">
    <text evidence="3">The sequence shown here is derived from an EMBL/GenBank/DDBJ whole genome shotgun (WGS) entry which is preliminary data.</text>
</comment>
<dbReference type="Gene3D" id="1.10.630.10">
    <property type="entry name" value="Cytochrome P450"/>
    <property type="match status" value="1"/>
</dbReference>
<dbReference type="PANTHER" id="PTHR46696:SF4">
    <property type="entry name" value="BIOTIN BIOSYNTHESIS CYTOCHROME P450"/>
    <property type="match status" value="1"/>
</dbReference>
<evidence type="ECO:0000313" key="4">
    <source>
        <dbReference type="Proteomes" id="UP000282312"/>
    </source>
</evidence>
<keyword evidence="2" id="KW-0349">Heme</keyword>
<dbReference type="Proteomes" id="UP000282312">
    <property type="component" value="Unassembled WGS sequence"/>
</dbReference>